<dbReference type="OrthoDB" id="3731679at2"/>
<evidence type="ECO:0000313" key="2">
    <source>
        <dbReference type="EMBL" id="OYO19333.1"/>
    </source>
</evidence>
<keyword evidence="3" id="KW-1185">Reference proteome</keyword>
<dbReference type="EMBL" id="NMVQ01000034">
    <property type="protein sequence ID" value="OYO19333.1"/>
    <property type="molecule type" value="Genomic_DNA"/>
</dbReference>
<feature type="region of interest" description="Disordered" evidence="1">
    <location>
        <begin position="14"/>
        <end position="34"/>
    </location>
</feature>
<gene>
    <name evidence="2" type="ORF">CGZ93_13235</name>
</gene>
<reference evidence="2 3" key="1">
    <citation type="submission" date="2017-07" db="EMBL/GenBank/DDBJ databases">
        <title>Draft whole genome sequences of clinical Proprionibacteriaceae strains.</title>
        <authorList>
            <person name="Bernier A.-M."/>
            <person name="Bernard K."/>
            <person name="Domingo M.-C."/>
        </authorList>
    </citation>
    <scope>NUCLEOTIDE SEQUENCE [LARGE SCALE GENOMIC DNA]</scope>
    <source>
        <strain evidence="2 3">NML 130396</strain>
    </source>
</reference>
<name>A0A255GWV3_9ACTN</name>
<protein>
    <recommendedName>
        <fullName evidence="4">YbaB/EbfC family DNA-binding protein</fullName>
    </recommendedName>
</protein>
<dbReference type="Proteomes" id="UP000216311">
    <property type="component" value="Unassembled WGS sequence"/>
</dbReference>
<evidence type="ECO:0000313" key="3">
    <source>
        <dbReference type="Proteomes" id="UP000216311"/>
    </source>
</evidence>
<dbReference type="AlphaFoldDB" id="A0A255GWV3"/>
<dbReference type="Gene3D" id="3.30.1310.10">
    <property type="entry name" value="Nucleoid-associated protein YbaB-like domain"/>
    <property type="match status" value="1"/>
</dbReference>
<evidence type="ECO:0000256" key="1">
    <source>
        <dbReference type="SAM" id="MobiDB-lite"/>
    </source>
</evidence>
<evidence type="ECO:0008006" key="4">
    <source>
        <dbReference type="Google" id="ProtNLM"/>
    </source>
</evidence>
<dbReference type="InterPro" id="IPR036894">
    <property type="entry name" value="YbaB-like_sf"/>
</dbReference>
<dbReference type="RefSeq" id="WP_094364629.1">
    <property type="nucleotide sequence ID" value="NZ_NMVQ01000034.1"/>
</dbReference>
<comment type="caution">
    <text evidence="2">The sequence shown here is derived from an EMBL/GenBank/DDBJ whole genome shotgun (WGS) entry which is preliminary data.</text>
</comment>
<organism evidence="2 3">
    <name type="scientific">Enemella dayhoffiae</name>
    <dbReference type="NCBI Taxonomy" id="2016507"/>
    <lineage>
        <taxon>Bacteria</taxon>
        <taxon>Bacillati</taxon>
        <taxon>Actinomycetota</taxon>
        <taxon>Actinomycetes</taxon>
        <taxon>Propionibacteriales</taxon>
        <taxon>Propionibacteriaceae</taxon>
        <taxon>Enemella</taxon>
    </lineage>
</organism>
<accession>A0A255GWV3</accession>
<proteinExistence type="predicted"/>
<sequence length="134" mass="14594">MTADFEDVLSRLNDTVDQAARGERPSQLPEVEGEATAYDDRITVKVRAGKVTGLEIQPLAMRLSNVELAEQLSTAVNEALVDYADKVTAALMDSDTDFGSLGRSTRQIQQDGLKAMKAYADSLFDALNQVKRNG</sequence>